<dbReference type="GO" id="GO:0019693">
    <property type="term" value="P:ribose phosphate metabolic process"/>
    <property type="evidence" value="ECO:0007669"/>
    <property type="project" value="TreeGrafter"/>
</dbReference>
<evidence type="ECO:0000313" key="11">
    <source>
        <dbReference type="Proteomes" id="UP000032683"/>
    </source>
</evidence>
<name>A0A0D6Q966_KOMXY</name>
<dbReference type="Proteomes" id="UP000032683">
    <property type="component" value="Unassembled WGS sequence"/>
</dbReference>
<feature type="domain" description="Nudix hydrolase" evidence="9">
    <location>
        <begin position="51"/>
        <end position="185"/>
    </location>
</feature>
<evidence type="ECO:0000256" key="4">
    <source>
        <dbReference type="ARBA" id="ARBA00016377"/>
    </source>
</evidence>
<protein>
    <recommendedName>
        <fullName evidence="4">GDP-mannose pyrophosphatase</fullName>
    </recommendedName>
    <alternativeName>
        <fullName evidence="6">GDP-mannose hydrolase</fullName>
    </alternativeName>
    <alternativeName>
        <fullName evidence="7">GDPMK</fullName>
    </alternativeName>
</protein>
<dbReference type="Gene3D" id="3.90.79.10">
    <property type="entry name" value="Nucleoside Triphosphate Pyrophosphohydrolase"/>
    <property type="match status" value="1"/>
</dbReference>
<reference evidence="10 11" key="1">
    <citation type="submission" date="2012-11" db="EMBL/GenBank/DDBJ databases">
        <title>Whole genome sequence of Gluconacetobacter xylinus NBRC 13693.</title>
        <authorList>
            <person name="Azuma Y."/>
            <person name="Higashiura N."/>
            <person name="Hirakawa H."/>
            <person name="Matsushita K."/>
        </authorList>
    </citation>
    <scope>NUCLEOTIDE SEQUENCE [LARGE SCALE GENOMIC DNA]</scope>
    <source>
        <strain evidence="10 11">NBRC 13693</strain>
    </source>
</reference>
<dbReference type="InterPro" id="IPR015797">
    <property type="entry name" value="NUDIX_hydrolase-like_dom_sf"/>
</dbReference>
<feature type="region of interest" description="Disordered" evidence="8">
    <location>
        <begin position="1"/>
        <end position="21"/>
    </location>
</feature>
<dbReference type="GO" id="GO:0016787">
    <property type="term" value="F:hydrolase activity"/>
    <property type="evidence" value="ECO:0007669"/>
    <property type="project" value="UniProtKB-KW"/>
</dbReference>
<dbReference type="Pfam" id="PF00293">
    <property type="entry name" value="NUDIX"/>
    <property type="match status" value="1"/>
</dbReference>
<dbReference type="SUPFAM" id="SSF55811">
    <property type="entry name" value="Nudix"/>
    <property type="match status" value="1"/>
</dbReference>
<keyword evidence="5" id="KW-0378">Hydrolase</keyword>
<evidence type="ECO:0000256" key="3">
    <source>
        <dbReference type="ARBA" id="ARBA00007275"/>
    </source>
</evidence>
<dbReference type="GO" id="GO:0005829">
    <property type="term" value="C:cytosol"/>
    <property type="evidence" value="ECO:0007669"/>
    <property type="project" value="TreeGrafter"/>
</dbReference>
<dbReference type="InterPro" id="IPR000086">
    <property type="entry name" value="NUDIX_hydrolase_dom"/>
</dbReference>
<dbReference type="GO" id="GO:0006753">
    <property type="term" value="P:nucleoside phosphate metabolic process"/>
    <property type="evidence" value="ECO:0007669"/>
    <property type="project" value="TreeGrafter"/>
</dbReference>
<sequence>MQDPMTQSPTPDAGGYTTVSTRTAYENPWTRVREDIIIRPNGKKGLYGVVERGDFVVVLPLWDGPDGPRVTLIRQYRYPIGKRMWELPMGMWEHRPDATPEDVARGELREETGLLAEHMREAGLLYQGAGYTTQKGRAYLATGLRQGPHQREETEEDITCHVVTLKEMEAMIVDGRITCMVTIAAFGMIRARGWI</sequence>
<evidence type="ECO:0000256" key="5">
    <source>
        <dbReference type="ARBA" id="ARBA00022801"/>
    </source>
</evidence>
<evidence type="ECO:0000256" key="8">
    <source>
        <dbReference type="SAM" id="MobiDB-lite"/>
    </source>
</evidence>
<comment type="cofactor">
    <cofactor evidence="2">
        <name>Mg(2+)</name>
        <dbReference type="ChEBI" id="CHEBI:18420"/>
    </cofactor>
</comment>
<comment type="similarity">
    <text evidence="3">Belongs to the Nudix hydrolase family. NudK subfamily.</text>
</comment>
<proteinExistence type="inferred from homology"/>
<feature type="compositionally biased region" description="Polar residues" evidence="8">
    <location>
        <begin position="1"/>
        <end position="10"/>
    </location>
</feature>
<dbReference type="PROSITE" id="PS51462">
    <property type="entry name" value="NUDIX"/>
    <property type="match status" value="1"/>
</dbReference>
<dbReference type="PANTHER" id="PTHR11839">
    <property type="entry name" value="UDP/ADP-SUGAR PYROPHOSPHATASE"/>
    <property type="match status" value="1"/>
</dbReference>
<evidence type="ECO:0000256" key="1">
    <source>
        <dbReference type="ARBA" id="ARBA00000847"/>
    </source>
</evidence>
<evidence type="ECO:0000313" key="10">
    <source>
        <dbReference type="EMBL" id="GAN99520.1"/>
    </source>
</evidence>
<dbReference type="EMBL" id="BANJ01000022">
    <property type="protein sequence ID" value="GAN99520.1"/>
    <property type="molecule type" value="Genomic_DNA"/>
</dbReference>
<evidence type="ECO:0000256" key="2">
    <source>
        <dbReference type="ARBA" id="ARBA00001946"/>
    </source>
</evidence>
<dbReference type="PANTHER" id="PTHR11839:SF18">
    <property type="entry name" value="NUDIX HYDROLASE DOMAIN-CONTAINING PROTEIN"/>
    <property type="match status" value="1"/>
</dbReference>
<organism evidence="10 11">
    <name type="scientific">Komagataeibacter xylinus NBRC 13693</name>
    <dbReference type="NCBI Taxonomy" id="1234668"/>
    <lineage>
        <taxon>Bacteria</taxon>
        <taxon>Pseudomonadati</taxon>
        <taxon>Pseudomonadota</taxon>
        <taxon>Alphaproteobacteria</taxon>
        <taxon>Acetobacterales</taxon>
        <taxon>Acetobacteraceae</taxon>
        <taxon>Komagataeibacter</taxon>
    </lineage>
</organism>
<gene>
    <name evidence="10" type="ORF">Gxy13693_022_123</name>
</gene>
<dbReference type="CDD" id="cd24161">
    <property type="entry name" value="NUDIX_ADPRase_Ndx2"/>
    <property type="match status" value="1"/>
</dbReference>
<evidence type="ECO:0000256" key="6">
    <source>
        <dbReference type="ARBA" id="ARBA00032162"/>
    </source>
</evidence>
<dbReference type="AlphaFoldDB" id="A0A0D6Q966"/>
<accession>A0A0D6Q966</accession>
<evidence type="ECO:0000256" key="7">
    <source>
        <dbReference type="ARBA" id="ARBA00032272"/>
    </source>
</evidence>
<comment type="catalytic activity">
    <reaction evidence="1">
        <text>GDP-alpha-D-mannose + H2O = alpha-D-mannose 1-phosphate + GMP + 2 H(+)</text>
        <dbReference type="Rhea" id="RHEA:27978"/>
        <dbReference type="ChEBI" id="CHEBI:15377"/>
        <dbReference type="ChEBI" id="CHEBI:15378"/>
        <dbReference type="ChEBI" id="CHEBI:57527"/>
        <dbReference type="ChEBI" id="CHEBI:58115"/>
        <dbReference type="ChEBI" id="CHEBI:58409"/>
    </reaction>
</comment>
<comment type="caution">
    <text evidence="10">The sequence shown here is derived from an EMBL/GenBank/DDBJ whole genome shotgun (WGS) entry which is preliminary data.</text>
</comment>
<evidence type="ECO:0000259" key="9">
    <source>
        <dbReference type="PROSITE" id="PS51462"/>
    </source>
</evidence>